<dbReference type="InterPro" id="IPR024925">
    <property type="entry name" value="Malonyl_CoA-ACP_transAc"/>
</dbReference>
<dbReference type="OrthoDB" id="9805460at2"/>
<dbReference type="Pfam" id="PF00698">
    <property type="entry name" value="Acyl_transf_1"/>
    <property type="match status" value="1"/>
</dbReference>
<dbReference type="EC" id="2.3.1.39" evidence="4"/>
<comment type="catalytic activity">
    <reaction evidence="3 4">
        <text>holo-[ACP] + malonyl-CoA = malonyl-[ACP] + CoA</text>
        <dbReference type="Rhea" id="RHEA:41792"/>
        <dbReference type="Rhea" id="RHEA-COMP:9623"/>
        <dbReference type="Rhea" id="RHEA-COMP:9685"/>
        <dbReference type="ChEBI" id="CHEBI:57287"/>
        <dbReference type="ChEBI" id="CHEBI:57384"/>
        <dbReference type="ChEBI" id="CHEBI:64479"/>
        <dbReference type="ChEBI" id="CHEBI:78449"/>
        <dbReference type="EC" id="2.3.1.39"/>
    </reaction>
</comment>
<evidence type="ECO:0000256" key="1">
    <source>
        <dbReference type="ARBA" id="ARBA00022679"/>
    </source>
</evidence>
<dbReference type="PIRSF" id="PIRSF000446">
    <property type="entry name" value="Mct"/>
    <property type="match status" value="1"/>
</dbReference>
<organism evidence="7 8">
    <name type="scientific">Blautia pseudococcoides</name>
    <dbReference type="NCBI Taxonomy" id="1796616"/>
    <lineage>
        <taxon>Bacteria</taxon>
        <taxon>Bacillati</taxon>
        <taxon>Bacillota</taxon>
        <taxon>Clostridia</taxon>
        <taxon>Lachnospirales</taxon>
        <taxon>Lachnospiraceae</taxon>
        <taxon>Blautia</taxon>
    </lineage>
</organism>
<dbReference type="NCBIfam" id="TIGR00128">
    <property type="entry name" value="fabD"/>
    <property type="match status" value="1"/>
</dbReference>
<accession>A0A1C7I5F9</accession>
<dbReference type="Proteomes" id="UP000092574">
    <property type="component" value="Chromosome"/>
</dbReference>
<dbReference type="SUPFAM" id="SSF55048">
    <property type="entry name" value="Probable ACP-binding domain of malonyl-CoA ACP transacylase"/>
    <property type="match status" value="1"/>
</dbReference>
<evidence type="ECO:0000256" key="3">
    <source>
        <dbReference type="ARBA" id="ARBA00048462"/>
    </source>
</evidence>
<dbReference type="KEGG" id="byl:A4V09_03515"/>
<dbReference type="STRING" id="1796616.A4V09_03515"/>
<dbReference type="InterPro" id="IPR014043">
    <property type="entry name" value="Acyl_transferase_dom"/>
</dbReference>
<dbReference type="InterPro" id="IPR050858">
    <property type="entry name" value="Mal-CoA-ACP_Trans/PKS_FabD"/>
</dbReference>
<protein>
    <recommendedName>
        <fullName evidence="4">Malonyl CoA-acyl carrier protein transacylase</fullName>
        <ecNumber evidence="4">2.3.1.39</ecNumber>
    </recommendedName>
</protein>
<dbReference type="EMBL" id="CP015405">
    <property type="protein sequence ID" value="ANU74907.1"/>
    <property type="molecule type" value="Genomic_DNA"/>
</dbReference>
<name>A0A1C7I5F9_9FIRM</name>
<dbReference type="PANTHER" id="PTHR42681:SF1">
    <property type="entry name" value="MALONYL-COA-ACYL CARRIER PROTEIN TRANSACYLASE, MITOCHONDRIAL"/>
    <property type="match status" value="1"/>
</dbReference>
<dbReference type="FunFam" id="3.30.70.250:FF:000001">
    <property type="entry name" value="Malonyl CoA-acyl carrier protein transacylase"/>
    <property type="match status" value="1"/>
</dbReference>
<feature type="domain" description="Malonyl-CoA:ACP transacylase (MAT)" evidence="6">
    <location>
        <begin position="7"/>
        <end position="307"/>
    </location>
</feature>
<dbReference type="AlphaFoldDB" id="A0A1C7I5F9"/>
<evidence type="ECO:0000313" key="7">
    <source>
        <dbReference type="EMBL" id="ANU74907.1"/>
    </source>
</evidence>
<feature type="active site" evidence="5">
    <location>
        <position position="196"/>
    </location>
</feature>
<dbReference type="PANTHER" id="PTHR42681">
    <property type="entry name" value="MALONYL-COA-ACYL CARRIER PROTEIN TRANSACYLASE, MITOCHONDRIAL"/>
    <property type="match status" value="1"/>
</dbReference>
<dbReference type="InterPro" id="IPR016035">
    <property type="entry name" value="Acyl_Trfase/lysoPLipase"/>
</dbReference>
<dbReference type="GO" id="GO:0004314">
    <property type="term" value="F:[acyl-carrier-protein] S-malonyltransferase activity"/>
    <property type="evidence" value="ECO:0007669"/>
    <property type="project" value="UniProtKB-EC"/>
</dbReference>
<dbReference type="GO" id="GO:0006633">
    <property type="term" value="P:fatty acid biosynthetic process"/>
    <property type="evidence" value="ECO:0007669"/>
    <property type="project" value="TreeGrafter"/>
</dbReference>
<evidence type="ECO:0000313" key="8">
    <source>
        <dbReference type="Proteomes" id="UP000092574"/>
    </source>
</evidence>
<gene>
    <name evidence="7" type="ORF">A4V09_03515</name>
</gene>
<comment type="similarity">
    <text evidence="4">Belongs to the fabD family.</text>
</comment>
<dbReference type="RefSeq" id="WP_065541131.1">
    <property type="nucleotide sequence ID" value="NZ_CP015405.2"/>
</dbReference>
<evidence type="ECO:0000256" key="5">
    <source>
        <dbReference type="PIRSR" id="PIRSR000446-1"/>
    </source>
</evidence>
<sequence length="313" mass="33671">MSKTAFIFPGQGAQYVGMGQDFYDKMPVCRQVIEKASQVSGLDLPKICFTENEEIHVTEYTQIAMLSVEAAILKALEQEGLMPDVSAGLSLGEYGACIASGVLSLEDAFFVVRKRGIFMQEAVPAGGAMSAVMGTEAEVIEKACRETEGIVSIANYNCPGQIVITGEEGAVAKASEKLKELGARRIVPLNVSGPFHSAMLAGAGEKLAEVLQSAAVGEPKIPYATNVTAEYVTKASQVKELLVRQVSSSVKWQQCVEKMIADGVDTFVEIGPGKTLSGFMRKISRDVKMLNIQTVEDFEKAVETLKNQTADRE</sequence>
<evidence type="ECO:0000256" key="2">
    <source>
        <dbReference type="ARBA" id="ARBA00023315"/>
    </source>
</evidence>
<keyword evidence="2 4" id="KW-0012">Acyltransferase</keyword>
<dbReference type="Gene3D" id="3.40.366.10">
    <property type="entry name" value="Malonyl-Coenzyme A Acyl Carrier Protein, domain 2"/>
    <property type="match status" value="1"/>
</dbReference>
<dbReference type="SMART" id="SM00827">
    <property type="entry name" value="PKS_AT"/>
    <property type="match status" value="1"/>
</dbReference>
<keyword evidence="1 4" id="KW-0808">Transferase</keyword>
<evidence type="ECO:0000259" key="6">
    <source>
        <dbReference type="SMART" id="SM00827"/>
    </source>
</evidence>
<feature type="active site" evidence="5">
    <location>
        <position position="90"/>
    </location>
</feature>
<dbReference type="SUPFAM" id="SSF52151">
    <property type="entry name" value="FabD/lysophospholipase-like"/>
    <property type="match status" value="1"/>
</dbReference>
<dbReference type="Gene3D" id="3.30.70.250">
    <property type="entry name" value="Malonyl-CoA ACP transacylase, ACP-binding"/>
    <property type="match status" value="1"/>
</dbReference>
<reference evidence="7" key="1">
    <citation type="submission" date="2017-04" db="EMBL/GenBank/DDBJ databases">
        <title>Complete Genome Sequences of Twelve Strains of a Stable Defined Moderately Diverse Mouse Microbiota 2 (sDMDMm2).</title>
        <authorList>
            <person name="Uchimura Y."/>
            <person name="Wyss M."/>
            <person name="Brugiroux S."/>
            <person name="Limenitakis J.P."/>
            <person name="Stecher B."/>
            <person name="McCoy K.D."/>
            <person name="Macpherson A.J."/>
        </authorList>
    </citation>
    <scope>NUCLEOTIDE SEQUENCE</scope>
    <source>
        <strain evidence="7">YL58</strain>
    </source>
</reference>
<proteinExistence type="inferred from homology"/>
<dbReference type="InterPro" id="IPR016036">
    <property type="entry name" value="Malonyl_transacylase_ACP-bd"/>
</dbReference>
<evidence type="ECO:0000256" key="4">
    <source>
        <dbReference type="PIRNR" id="PIRNR000446"/>
    </source>
</evidence>
<dbReference type="InterPro" id="IPR004410">
    <property type="entry name" value="Malonyl_CoA-ACP_transAc_FabD"/>
</dbReference>
<keyword evidence="8" id="KW-1185">Reference proteome</keyword>
<dbReference type="InterPro" id="IPR001227">
    <property type="entry name" value="Ac_transferase_dom_sf"/>
</dbReference>
<dbReference type="GO" id="GO:0005829">
    <property type="term" value="C:cytosol"/>
    <property type="evidence" value="ECO:0007669"/>
    <property type="project" value="TreeGrafter"/>
</dbReference>